<proteinExistence type="predicted"/>
<dbReference type="SUPFAM" id="SSF51120">
    <property type="entry name" value="beta-Roll"/>
    <property type="match status" value="2"/>
</dbReference>
<dbReference type="InterPro" id="IPR049824">
    <property type="entry name" value="RtxA-like_C80"/>
</dbReference>
<keyword evidence="21" id="KW-1133">Transmembrane helix</keyword>
<dbReference type="SUPFAM" id="SSF69318">
    <property type="entry name" value="Integrin alpha N-terminal domain"/>
    <property type="match status" value="1"/>
</dbReference>
<evidence type="ECO:0000256" key="15">
    <source>
        <dbReference type="ARBA" id="ARBA00022870"/>
    </source>
</evidence>
<gene>
    <name evidence="23" type="ORF">ERS008502_02530</name>
</gene>
<accession>A0AA36LQ58</accession>
<evidence type="ECO:0000259" key="22">
    <source>
        <dbReference type="PROSITE" id="PS51771"/>
    </source>
</evidence>
<keyword evidence="18 21" id="KW-0472">Membrane</keyword>
<evidence type="ECO:0000256" key="17">
    <source>
        <dbReference type="ARBA" id="ARBA00023121"/>
    </source>
</evidence>
<dbReference type="InterPro" id="IPR020974">
    <property type="entry name" value="CPD_dom"/>
</dbReference>
<evidence type="ECO:0000256" key="5">
    <source>
        <dbReference type="ARBA" id="ARBA00022525"/>
    </source>
</evidence>
<evidence type="ECO:0000256" key="3">
    <source>
        <dbReference type="ARBA" id="ARBA00004613"/>
    </source>
</evidence>
<evidence type="ECO:0000256" key="9">
    <source>
        <dbReference type="ARBA" id="ARBA00022723"/>
    </source>
</evidence>
<keyword evidence="5" id="KW-0964">Secreted</keyword>
<dbReference type="InterPro" id="IPR011049">
    <property type="entry name" value="Serralysin-like_metalloprot_C"/>
</dbReference>
<keyword evidence="21" id="KW-0812">Transmembrane</keyword>
<keyword evidence="12" id="KW-0788">Thiol protease</keyword>
<feature type="transmembrane region" description="Helical" evidence="21">
    <location>
        <begin position="1887"/>
        <end position="1909"/>
    </location>
</feature>
<evidence type="ECO:0000256" key="6">
    <source>
        <dbReference type="ARBA" id="ARBA00022656"/>
    </source>
</evidence>
<keyword evidence="19" id="KW-1035">Host cytoplasm</keyword>
<evidence type="ECO:0000256" key="13">
    <source>
        <dbReference type="ARBA" id="ARBA00022813"/>
    </source>
</evidence>
<dbReference type="InterPro" id="IPR028994">
    <property type="entry name" value="Integrin_alpha_N"/>
</dbReference>
<dbReference type="GO" id="GO:0090729">
    <property type="term" value="F:toxin activity"/>
    <property type="evidence" value="ECO:0007669"/>
    <property type="project" value="UniProtKB-KW"/>
</dbReference>
<dbReference type="Proteomes" id="UP000040841">
    <property type="component" value="Unassembled WGS sequence"/>
</dbReference>
<dbReference type="GO" id="GO:0008289">
    <property type="term" value="F:lipid binding"/>
    <property type="evidence" value="ECO:0007669"/>
    <property type="project" value="UniProtKB-KW"/>
</dbReference>
<dbReference type="PROSITE" id="PS51771">
    <property type="entry name" value="CGT_MARTX_CPD"/>
    <property type="match status" value="2"/>
</dbReference>
<keyword evidence="7" id="KW-0645">Protease</keyword>
<keyword evidence="13" id="KW-0068">Autocatalytic cleavage</keyword>
<keyword evidence="16" id="KW-0843">Virulence</keyword>
<keyword evidence="9" id="KW-0479">Metal-binding</keyword>
<dbReference type="Gene3D" id="2.150.10.10">
    <property type="entry name" value="Serralysin-like metalloprotease, C-terminal"/>
    <property type="match status" value="1"/>
</dbReference>
<dbReference type="GO" id="GO:0044164">
    <property type="term" value="C:host cell cytosol"/>
    <property type="evidence" value="ECO:0007669"/>
    <property type="project" value="UniProtKB-SubCell"/>
</dbReference>
<dbReference type="GO" id="GO:0016740">
    <property type="term" value="F:transferase activity"/>
    <property type="evidence" value="ECO:0007669"/>
    <property type="project" value="UniProtKB-KW"/>
</dbReference>
<evidence type="ECO:0000256" key="8">
    <source>
        <dbReference type="ARBA" id="ARBA00022679"/>
    </source>
</evidence>
<dbReference type="GO" id="GO:0005576">
    <property type="term" value="C:extracellular region"/>
    <property type="evidence" value="ECO:0007669"/>
    <property type="project" value="UniProtKB-SubCell"/>
</dbReference>
<feature type="domain" description="Peptidase C80" evidence="22">
    <location>
        <begin position="1074"/>
        <end position="1278"/>
    </location>
</feature>
<evidence type="ECO:0000256" key="19">
    <source>
        <dbReference type="ARBA" id="ARBA00023200"/>
    </source>
</evidence>
<feature type="domain" description="Peptidase C80" evidence="22">
    <location>
        <begin position="764"/>
        <end position="940"/>
    </location>
</feature>
<protein>
    <submittedName>
        <fullName evidence="23">Virulence determinant</fullName>
    </submittedName>
</protein>
<dbReference type="InterPro" id="IPR038383">
    <property type="entry name" value="CPD_dom_sf"/>
</dbReference>
<dbReference type="GO" id="GO:0020002">
    <property type="term" value="C:host cell plasma membrane"/>
    <property type="evidence" value="ECO:0007669"/>
    <property type="project" value="UniProtKB-SubCell"/>
</dbReference>
<evidence type="ECO:0000256" key="2">
    <source>
        <dbReference type="ARBA" id="ARBA00004165"/>
    </source>
</evidence>
<sequence length="3385" mass="386519">MINKKLESAPHKSKLSLEQRLFLVTETYKKISDANEGRVNRYYYSYVNMNLIKEKLINIIEPMINFISREGIPGPDKLNESEKNKIVNLLIDGIVLDDYGKLNELIIFIDSLGFSMEPIPHPTGKERLYMFYSGDVWYYYGLLEGKLEVNNKQVMSGLKDIPGLYFMMAIGELLKTDVVSGLDKEVKKVTDTMYYKIASYFCSVYATYSAERGGTIYLSSPIGLRANNYFWHSELPILRALQKKGLIGDIRILHEPIEFYQNKPLEEIGSLLTGTEVGMIIDYERLPTWLQQEALEGVYKYWLYVDFYSALASTRRDIINYLEQNTTSPKAAILRFFLERIHGELDEIRYFDTLTRSERAAYIKNKIDDDNQFEHWFDNFTVEQVNESRMFIKNLVEEKRNLPIYIGELFDSTIPLEFNSDVININTEGIKRKFLPFYLLREQWKITISERNLITATLVINTPSGRKIKIMVDSRHNQLGQIATLERFILANYTSKNIPDNLQIVNNTIICDTVILAEKDNNYWISHQAMIENSKLNAFNYFLRSNRLNIEGNDEGFKLYSIDNEENNRVISAKINDDLHMKIVMDFIVNSYEGLAEIPSHLMVKVINDSEEYVFAYDQGIAYVAGLRENNIWRKLSPNDVTIRRDFLQMVRKINIEDIPEQQAGYSIENVLSKYHRLVRVLPVTHPRVWLQLVELKVILSKNIPKLRHPKYVELMNHLAYKVGVRLEFLKEIIDFNPILQYEINPGTYINTWQKVSQSHIFSYYSEFGERNAKPQLILQLHDDLSLLERSEIFASYNPDQSVIIQIDLESSEARIVFGAMDRIQKPIGFELIISIHSNEYGDSNVLSIYEVYKKAIKQFHISQPLKIILSVSHIGDHGDGPLGFRSKHPALRFVNMLHRDGLDIPVIAFTTEVGNSPQYPGRISTWVTEDLNTPLLNSSDHQVNYHYINEVLFINGNAVIELLITDVKNKIKTIVQLVALHSEYLMPYFSDDKGMIDIRLLTLTINNEDKYLQFINYLDITKKQPNLRKGNNWQNVVENNPEVFKTASLSEFLVEHSDIHQVNDWDLLSVNKVNKTEYLMHYDMQIIFQCENDPIINRAAVRLAGKHPRNSIVIQLDANSHYRAFIMNENPYSGWHQLSEQEWIKRLKAIGGKGNLRWQVVGHGRMNDEHDGHHQTLAGQSAKKLAENLSAFTHNLKIEHRISIKPSQVSLVGCSMSSDDRNNSFAHDFMFKLHKFSIKTNVSAAITALEVGSGGHKLKAYIEDNNLSGNQTEQLYWNHWGEITTVRKENMQKRLKNIIGIIDSLVSGHLAITELSNKQRRQLAEWFPQSTNKNINTNELLLTLHDPMRIQSLNESLKFIHKIARNDFFDDISIISALGKIKDRSDKVLKSIKHLSNLSVDIDYHVQSLYFSNSNNMMRKLAQTYIYFYSQKQGKLFLDALSIDSDIYNRQQESIASVTELDDMHRFRQLLNDLKETDSPPFFQENLSELPVGSYQLSHENYHFAIIVKNDDSGINKIIFYDPNIGTITNISHDRVRDYLIDNYSLPKERALRLSIMDNPSNTHQFLSLQHFLQLGFNTEYQRIKNIDINSFGLTIKAALLYKAGLSFEGKPIVDAGEFSRSNPIISQLKINPVAFDLFMATASDVDAMIVAQWLQRYMRLYADPTDILLGITEGINVTENRNLRLTTEHKLTEIKNHDFKSNSKTHILSLLKKPSSFYGAFGRMGYAMQGYGLISAFRLVADYKRRLNSGELNTEQNREMQQQLALVWGGVGANIAINALQFAFRTWGIRYLQKIIGNGAVMTPALLSRITLLKHHPTLLLNSHFLKDLRQLAIRQTASGIARFTLPILSVITSGIDIYQAYYAFSRLANETDPHIRRDLMASGIFSTINAAIGLGVAISMAVGGTVGIMAGPVGIILAATMMVAGEIFSAVSQIERIRDIVPDMTGGQRFENGLRLFLKFPLAPGVDNQIRYNQTLSHIQQQQHDYYQELLGRSVGVDTLFYSRGDIILQSIPFIKRDDRSQFVQITEKVRAFLGDPLENARIYTEYAERGQHEYYQLDNINSVNDTIIADNTTHESNASVVKIEKLNIYHNLSELSGESVKGDFILHGDVDHNGVNDFIIIYGKCHTYFSSTKNSLGFSSLEDYIDSWYYEIDFFLANTDGGYSKINQVLPSEQLPMAILEKEFSNMAFPLLGDFNGDGVPELIIFSHNGMTVYNYDSVLFTPTEGVNGFTSHSGGFINPIKQSLYEGNSLDYPYSLVGDINRDGFDDVLLFNKQGEMLQLSGNSSHEFNQSKISLPTELHDLLSSLTPHRSQLQLADLNKDGFLDLIVILDDGTYYRLWGKKVAESYTFDTPVMINKITFREEEGNRVRYRQNRLAKIGQNKIISLSQNEQGGHNLLSLSKQGEIHAHPLSEVKENDVAALYDLGGGHDIAEGYSKKRNIFTVGEGVKEYKGGENADTFILTKFIGTNIHILNGDRGNDTVTLGETLDKSVHSVIDINTGYYSQVSHDSEKRVALLYNFENVIGHESVNDKIMGTDGNNYLNGMGAEDEIHAYAGNDVLALEAGVANGGQGLDNYHILKNSRDYPVKIRIEEEQENDSEKLPTSNILLDHKLNEIISIELEQLDILIKLRSGDGYITEIRLIGIYETQDNYKQQVLSFNIQTADGFTLTPLWPTFFNGESEFSPKMVAYYLPLTDRGYKHLLGKNSPESMVVQLSLGLHQQQHVVTHISRIEGEKDKILRQCILPDFVTLSPREHSLLIGFLPHYELLGDQHDNIFQALKGQGLLTGYGGNDTYFIQEEMDNPTEIRIDNHDNSLATDTLLLASWLLSDIIIEADGDDVLLHHREQSEKHQRIRLLNYMADEFYRHLIITDKSGQSQYRDSTVGEFVYYRVDIDSENRPFIAAQQMPAVSAGNDEVVIHAATFLPENSIDSGDGNDALIYIRGRENTTLKGGAGDDTYYYSAGSGVINIEESCGEDQLYLDKTIGLHTLSAERRENNLILNLQDDALNRITFIDWYLGQGKQLEFIWVEDSQITFDELFSLRSYSNEYYQLCQELKSMGLTLSVRQLADIDSSDGYNTLSQLNTIKTWAVNHRLNSPADIDYLVSLATVAWQYYSREADPLPLIREKINQVCQPLIAEHISLTAEQFARLDRDNLSTRNFADRVSQYHLRRPEDIDYLLDQLNSINRSPLEDITVDFVLRNRIDLTQPDIEFCWQEYGFSREILIQWAIRYSINSREKFNLMLSNIQVLKEFGVVFSEGQPPLALNKSLNLRHYFHQKKLTAEHIAQLSEQDMTFDQLILRLDRGMAIEQAFIAEPQPVTNPEPLLTPELIDESGLSIGSLTEAMGAMDSVETYPEFISPHWMPQPAVAHSPPMRSVGIN</sequence>
<evidence type="ECO:0000256" key="1">
    <source>
        <dbReference type="ARBA" id="ARBA00001946"/>
    </source>
</evidence>
<keyword evidence="11" id="KW-0378">Hydrolase</keyword>
<evidence type="ECO:0000256" key="7">
    <source>
        <dbReference type="ARBA" id="ARBA00022670"/>
    </source>
</evidence>
<evidence type="ECO:0000256" key="18">
    <source>
        <dbReference type="ARBA" id="ARBA00023136"/>
    </source>
</evidence>
<evidence type="ECO:0000256" key="16">
    <source>
        <dbReference type="ARBA" id="ARBA00023026"/>
    </source>
</evidence>
<evidence type="ECO:0000256" key="14">
    <source>
        <dbReference type="ARBA" id="ARBA00022842"/>
    </source>
</evidence>
<dbReference type="Pfam" id="PF11713">
    <property type="entry name" value="Peptidase_C80"/>
    <property type="match status" value="2"/>
</dbReference>
<comment type="cofactor">
    <cofactor evidence="1">
        <name>Mg(2+)</name>
        <dbReference type="ChEBI" id="CHEBI:18420"/>
    </cofactor>
</comment>
<keyword evidence="10" id="KW-0677">Repeat</keyword>
<dbReference type="GO" id="GO:0008234">
    <property type="term" value="F:cysteine-type peptidase activity"/>
    <property type="evidence" value="ECO:0007669"/>
    <property type="project" value="UniProtKB-KW"/>
</dbReference>
<reference evidence="23 24" key="1">
    <citation type="submission" date="2015-03" db="EMBL/GenBank/DDBJ databases">
        <authorList>
            <consortium name="Pathogen Informatics"/>
            <person name="Murphy D."/>
        </authorList>
    </citation>
    <scope>NUCLEOTIDE SEQUENCE [LARGE SCALE GENOMIC DNA]</scope>
    <source>
        <strain evidence="23 24">FE82747</strain>
    </source>
</reference>
<evidence type="ECO:0000256" key="20">
    <source>
        <dbReference type="ARBA" id="ARBA00023586"/>
    </source>
</evidence>
<keyword evidence="8" id="KW-0808">Transferase</keyword>
<keyword evidence="14" id="KW-0460">Magnesium</keyword>
<evidence type="ECO:0000256" key="4">
    <source>
        <dbReference type="ARBA" id="ARBA00022511"/>
    </source>
</evidence>
<dbReference type="Gene3D" id="2.130.10.130">
    <property type="entry name" value="Integrin alpha, N-terminal"/>
    <property type="match status" value="1"/>
</dbReference>
<feature type="transmembrane region" description="Helical" evidence="21">
    <location>
        <begin position="1767"/>
        <end position="1786"/>
    </location>
</feature>
<dbReference type="GO" id="GO:0046872">
    <property type="term" value="F:metal ion binding"/>
    <property type="evidence" value="ECO:0007669"/>
    <property type="project" value="UniProtKB-KW"/>
</dbReference>
<keyword evidence="4" id="KW-1032">Host cell membrane</keyword>
<evidence type="ECO:0000256" key="10">
    <source>
        <dbReference type="ARBA" id="ARBA00022737"/>
    </source>
</evidence>
<dbReference type="Gene3D" id="3.40.50.11050">
    <property type="match status" value="2"/>
</dbReference>
<feature type="transmembrane region" description="Helical" evidence="21">
    <location>
        <begin position="1916"/>
        <end position="1934"/>
    </location>
</feature>
<dbReference type="RefSeq" id="WP_049678745.1">
    <property type="nucleotide sequence ID" value="NZ_CABMMJ010000005.1"/>
</dbReference>
<dbReference type="EMBL" id="CQBM01000005">
    <property type="protein sequence ID" value="CNI19059.1"/>
    <property type="molecule type" value="Genomic_DNA"/>
</dbReference>
<feature type="transmembrane region" description="Helical" evidence="21">
    <location>
        <begin position="1846"/>
        <end position="1867"/>
    </location>
</feature>
<evidence type="ECO:0000256" key="21">
    <source>
        <dbReference type="SAM" id="Phobius"/>
    </source>
</evidence>
<keyword evidence="15" id="KW-1043">Host membrane</keyword>
<comment type="caution">
    <text evidence="23">The sequence shown here is derived from an EMBL/GenBank/DDBJ whole genome shotgun (WGS) entry which is preliminary data.</text>
</comment>
<evidence type="ECO:0000313" key="24">
    <source>
        <dbReference type="Proteomes" id="UP000040841"/>
    </source>
</evidence>
<dbReference type="GO" id="GO:0006508">
    <property type="term" value="P:proteolysis"/>
    <property type="evidence" value="ECO:0007669"/>
    <property type="project" value="UniProtKB-KW"/>
</dbReference>
<dbReference type="CDD" id="cd20501">
    <property type="entry name" value="C80_RtxA-like"/>
    <property type="match status" value="1"/>
</dbReference>
<comment type="subcellular location">
    <subcellularLocation>
        <location evidence="2">Host cell membrane</location>
    </subcellularLocation>
    <subcellularLocation>
        <location evidence="20">Host cytoplasm</location>
        <location evidence="20">Host cytosol</location>
    </subcellularLocation>
    <subcellularLocation>
        <location evidence="3">Secreted</location>
    </subcellularLocation>
</comment>
<keyword evidence="6" id="KW-0800">Toxin</keyword>
<evidence type="ECO:0000256" key="12">
    <source>
        <dbReference type="ARBA" id="ARBA00022807"/>
    </source>
</evidence>
<evidence type="ECO:0000256" key="11">
    <source>
        <dbReference type="ARBA" id="ARBA00022801"/>
    </source>
</evidence>
<keyword evidence="17" id="KW-0446">Lipid-binding</keyword>
<evidence type="ECO:0000313" key="23">
    <source>
        <dbReference type="EMBL" id="CNI19059.1"/>
    </source>
</evidence>
<organism evidence="23 24">
    <name type="scientific">Yersinia mollaretii</name>
    <dbReference type="NCBI Taxonomy" id="33060"/>
    <lineage>
        <taxon>Bacteria</taxon>
        <taxon>Pseudomonadati</taxon>
        <taxon>Pseudomonadota</taxon>
        <taxon>Gammaproteobacteria</taxon>
        <taxon>Enterobacterales</taxon>
        <taxon>Yersiniaceae</taxon>
        <taxon>Yersinia</taxon>
    </lineage>
</organism>
<dbReference type="Gene3D" id="2.160.20.160">
    <property type="match status" value="1"/>
</dbReference>
<name>A0AA36LQ58_YERMO</name>